<evidence type="ECO:0000313" key="10">
    <source>
        <dbReference type="EMBL" id="WFD45657.1"/>
    </source>
</evidence>
<dbReference type="InterPro" id="IPR025856">
    <property type="entry name" value="HeH/LEM_domain"/>
</dbReference>
<dbReference type="InterPro" id="IPR041885">
    <property type="entry name" value="MAN1_winged_helix_dom"/>
</dbReference>
<keyword evidence="2" id="KW-0597">Phosphoprotein</keyword>
<feature type="compositionally biased region" description="Low complexity" evidence="7">
    <location>
        <begin position="581"/>
        <end position="597"/>
    </location>
</feature>
<dbReference type="PANTHER" id="PTHR47808">
    <property type="entry name" value="INNER NUCLEAR MEMBRANE PROTEIN HEH2-RELATED"/>
    <property type="match status" value="1"/>
</dbReference>
<keyword evidence="6" id="KW-0539">Nucleus</keyword>
<evidence type="ECO:0000259" key="9">
    <source>
        <dbReference type="Pfam" id="PF12949"/>
    </source>
</evidence>
<feature type="region of interest" description="Disordered" evidence="7">
    <location>
        <begin position="568"/>
        <end position="614"/>
    </location>
</feature>
<dbReference type="PANTHER" id="PTHR47808:SF2">
    <property type="entry name" value="LEM DOMAIN-CONTAINING PROTEIN 2"/>
    <property type="match status" value="1"/>
</dbReference>
<feature type="domain" description="HeH/LEM" evidence="9">
    <location>
        <begin position="12"/>
        <end position="44"/>
    </location>
</feature>
<evidence type="ECO:0000256" key="1">
    <source>
        <dbReference type="ARBA" id="ARBA00004540"/>
    </source>
</evidence>
<sequence>MAPRLDAAVDAASLRVADLRRILHAHEVAVPSGARKAELVEAFNTYVRPTLGAQEDDAEAPPKRTPARRVGTPRKSQPVQTKTSATPTATPRRHTGADQPVFATPEIKFADENPFQLDQRRASASLSPPASARTPSSPKIKTEHPILHESSPPSDEDVPPSPAAQPDPAEAVATPHRKSSSAPSQAPALAHTPSRTPEQVHMLRARTVRKEKAPAPREQPYNVRPAVSLHEALANWRASLLRWVLWSAAAVWIYYCHRTSAVGFCDGTTAGSGTLSSPACTPCPEHGACARGALQACDSEYVAEVPGIAQLPLVSYVAPFAWHAPQCVPDTYKLILASELSDAIVEYLAHWHGQVLCGRATSYEHAPVHRLGRYAVPAREVQAALLDRTDDVVDSATFLSVWAMAISGLEEHARDEFVSLSQSDGMWFASERAAAPISCRVRLYVVNLVWRSRFRVALVVSMCSLMYLLVRRMRMARLRHRHVAQQVQQVYEHLQLQAARHAAGEGPREVPATHLRDELLHADPDARARRQQWARVARVVEQNANVRTRQVEWHGEWQRVWEWVGRTPSLATPTPRKPVEARASPSAARSESTSPAPGASGVPEAAAPPPFPTD</sequence>
<keyword evidence="11" id="KW-1185">Reference proteome</keyword>
<evidence type="ECO:0000256" key="3">
    <source>
        <dbReference type="ARBA" id="ARBA00022692"/>
    </source>
</evidence>
<dbReference type="Pfam" id="PF12949">
    <property type="entry name" value="HeH"/>
    <property type="match status" value="1"/>
</dbReference>
<feature type="region of interest" description="Disordered" evidence="7">
    <location>
        <begin position="121"/>
        <end position="199"/>
    </location>
</feature>
<evidence type="ECO:0000256" key="2">
    <source>
        <dbReference type="ARBA" id="ARBA00022553"/>
    </source>
</evidence>
<feature type="compositionally biased region" description="Low complexity" evidence="7">
    <location>
        <begin position="180"/>
        <end position="190"/>
    </location>
</feature>
<feature type="compositionally biased region" description="Polar residues" evidence="7">
    <location>
        <begin position="74"/>
        <end position="89"/>
    </location>
</feature>
<evidence type="ECO:0000259" key="8">
    <source>
        <dbReference type="Pfam" id="PF09402"/>
    </source>
</evidence>
<keyword evidence="4" id="KW-1133">Transmembrane helix</keyword>
<feature type="compositionally biased region" description="Low complexity" evidence="7">
    <location>
        <begin position="122"/>
        <end position="138"/>
    </location>
</feature>
<dbReference type="Pfam" id="PF09402">
    <property type="entry name" value="MSC"/>
    <property type="match status" value="1"/>
</dbReference>
<dbReference type="EMBL" id="CP046234">
    <property type="protein sequence ID" value="WFD45657.1"/>
    <property type="molecule type" value="Genomic_DNA"/>
</dbReference>
<comment type="subcellular location">
    <subcellularLocation>
        <location evidence="1">Nucleus inner membrane</location>
    </subcellularLocation>
</comment>
<evidence type="ECO:0000256" key="6">
    <source>
        <dbReference type="ARBA" id="ARBA00023242"/>
    </source>
</evidence>
<organism evidence="10 11">
    <name type="scientific">Malassezia furfur</name>
    <name type="common">Pityriasis versicolor infection agent</name>
    <name type="synonym">Pityrosporum furfur</name>
    <dbReference type="NCBI Taxonomy" id="55194"/>
    <lineage>
        <taxon>Eukaryota</taxon>
        <taxon>Fungi</taxon>
        <taxon>Dikarya</taxon>
        <taxon>Basidiomycota</taxon>
        <taxon>Ustilaginomycotina</taxon>
        <taxon>Malasseziomycetes</taxon>
        <taxon>Malasseziales</taxon>
        <taxon>Malasseziaceae</taxon>
        <taxon>Malassezia</taxon>
    </lineage>
</organism>
<feature type="domain" description="Man1/Src1-like C-terminal" evidence="8">
    <location>
        <begin position="245"/>
        <end position="565"/>
    </location>
</feature>
<dbReference type="InterPro" id="IPR018996">
    <property type="entry name" value="Man1/Src1-like_C"/>
</dbReference>
<accession>A0ABY8EIR3</accession>
<dbReference type="CDD" id="cd12935">
    <property type="entry name" value="LEM_like"/>
    <property type="match status" value="1"/>
</dbReference>
<evidence type="ECO:0000256" key="7">
    <source>
        <dbReference type="SAM" id="MobiDB-lite"/>
    </source>
</evidence>
<dbReference type="Proteomes" id="UP000818624">
    <property type="component" value="Chromosome 1"/>
</dbReference>
<name>A0ABY8EIR3_MALFU</name>
<evidence type="ECO:0000313" key="11">
    <source>
        <dbReference type="Proteomes" id="UP000818624"/>
    </source>
</evidence>
<evidence type="ECO:0008006" key="12">
    <source>
        <dbReference type="Google" id="ProtNLM"/>
    </source>
</evidence>
<dbReference type="InterPro" id="IPR044780">
    <property type="entry name" value="Heh2/Src1"/>
</dbReference>
<gene>
    <name evidence="10" type="ORF">GLX27_000279</name>
</gene>
<keyword evidence="3" id="KW-0812">Transmembrane</keyword>
<feature type="region of interest" description="Disordered" evidence="7">
    <location>
        <begin position="51"/>
        <end position="99"/>
    </location>
</feature>
<keyword evidence="5" id="KW-0472">Membrane</keyword>
<dbReference type="Gene3D" id="1.10.10.1180">
    <property type="entry name" value="MAN1, winged-helix domain"/>
    <property type="match status" value="1"/>
</dbReference>
<evidence type="ECO:0000256" key="5">
    <source>
        <dbReference type="ARBA" id="ARBA00023136"/>
    </source>
</evidence>
<evidence type="ECO:0000256" key="4">
    <source>
        <dbReference type="ARBA" id="ARBA00022989"/>
    </source>
</evidence>
<reference evidence="10 11" key="1">
    <citation type="journal article" date="2020" name="Elife">
        <title>Loss of centromere function drives karyotype evolution in closely related Malassezia species.</title>
        <authorList>
            <person name="Sankaranarayanan S.R."/>
            <person name="Ianiri G."/>
            <person name="Coelho M.A."/>
            <person name="Reza M.H."/>
            <person name="Thimmappa B.C."/>
            <person name="Ganguly P."/>
            <person name="Vadnala R.N."/>
            <person name="Sun S."/>
            <person name="Siddharthan R."/>
            <person name="Tellgren-Roth C."/>
            <person name="Dawson T.L."/>
            <person name="Heitman J."/>
            <person name="Sanyal K."/>
        </authorList>
    </citation>
    <scope>NUCLEOTIDE SEQUENCE [LARGE SCALE GENOMIC DNA]</scope>
    <source>
        <strain evidence="10">CBS14141</strain>
    </source>
</reference>
<proteinExistence type="predicted"/>
<protein>
    <recommendedName>
        <fullName evidence="12">Inner nuclear membrane protein SRC1</fullName>
    </recommendedName>
</protein>